<evidence type="ECO:0000313" key="9">
    <source>
        <dbReference type="WBParaSite" id="TREG1_54870.1"/>
    </source>
</evidence>
<dbReference type="GO" id="GO:0008299">
    <property type="term" value="P:isoprenoid biosynthetic process"/>
    <property type="evidence" value="ECO:0007669"/>
    <property type="project" value="UniProtKB-KW"/>
</dbReference>
<dbReference type="AlphaFoldDB" id="A0AA85JYJ9"/>
<comment type="similarity">
    <text evidence="2 7">Belongs to the FPP/GGPP synthase family.</text>
</comment>
<dbReference type="SFLD" id="SFLDS00005">
    <property type="entry name" value="Isoprenoid_Synthase_Type_I"/>
    <property type="match status" value="1"/>
</dbReference>
<reference evidence="9" key="2">
    <citation type="submission" date="2023-11" db="UniProtKB">
        <authorList>
            <consortium name="WormBaseParasite"/>
        </authorList>
    </citation>
    <scope>IDENTIFICATION</scope>
</reference>
<dbReference type="CDD" id="cd00685">
    <property type="entry name" value="Trans_IPPS_HT"/>
    <property type="match status" value="1"/>
</dbReference>
<dbReference type="PANTHER" id="PTHR12001">
    <property type="entry name" value="GERANYLGERANYL PYROPHOSPHATE SYNTHASE"/>
    <property type="match status" value="1"/>
</dbReference>
<evidence type="ECO:0000256" key="7">
    <source>
        <dbReference type="RuleBase" id="RU004466"/>
    </source>
</evidence>
<evidence type="ECO:0008006" key="10">
    <source>
        <dbReference type="Google" id="ProtNLM"/>
    </source>
</evidence>
<dbReference type="PROSITE" id="PS00723">
    <property type="entry name" value="POLYPRENYL_SYNTHASE_1"/>
    <property type="match status" value="1"/>
</dbReference>
<keyword evidence="6" id="KW-0414">Isoprene biosynthesis</keyword>
<keyword evidence="5" id="KW-0460">Magnesium</keyword>
<dbReference type="GO" id="GO:0046872">
    <property type="term" value="F:metal ion binding"/>
    <property type="evidence" value="ECO:0007669"/>
    <property type="project" value="UniProtKB-KW"/>
</dbReference>
<comment type="cofactor">
    <cofactor evidence="1">
        <name>Mg(2+)</name>
        <dbReference type="ChEBI" id="CHEBI:18420"/>
    </cofactor>
</comment>
<dbReference type="GO" id="GO:0004659">
    <property type="term" value="F:prenyltransferase activity"/>
    <property type="evidence" value="ECO:0007669"/>
    <property type="project" value="InterPro"/>
</dbReference>
<reference evidence="8" key="1">
    <citation type="submission" date="2022-06" db="EMBL/GenBank/DDBJ databases">
        <authorList>
            <person name="Berger JAMES D."/>
            <person name="Berger JAMES D."/>
        </authorList>
    </citation>
    <scope>NUCLEOTIDE SEQUENCE [LARGE SCALE GENOMIC DNA]</scope>
</reference>
<dbReference type="PROSITE" id="PS00444">
    <property type="entry name" value="POLYPRENYL_SYNTHASE_2"/>
    <property type="match status" value="1"/>
</dbReference>
<proteinExistence type="inferred from homology"/>
<sequence>MFEGYYQDAGMSNVALLRLMACRRAASVYRHCEFAIQRLTHSSVYLSRLPDDHSKQVLHDALEDVQSIVSEIKESFVTEIPQFQKLLQYQFNSQGKLVRPLLVTLAAACANAHTPHKYVSSKRYDCSELKRSRNLIDLVSPKQHEIAKITEMIHTASLIHDDLIDSAYIRRGKTSAYRAFGHKKAILGGDYILTHSSRLLAQIGDTRVISVLSEVIEDLIHGEMMQLTANSDDDDKRFQAYLTKTYRKTASLIANSCKAVTMLAVPAVSSRHIDNMYEFGRHLGMAFQLIDDVLDFVTDETNLGKPSGADLQMGIATGPVLFAAQRYPELNAILLRQFSLEGDAKRALELVQQSDGVGQTRMLAEFHFQAAQRCLFQFRDSLPRKALLHVAANFLQRDR</sequence>
<evidence type="ECO:0000256" key="4">
    <source>
        <dbReference type="ARBA" id="ARBA00022723"/>
    </source>
</evidence>
<keyword evidence="8" id="KW-1185">Reference proteome</keyword>
<dbReference type="InterPro" id="IPR000092">
    <property type="entry name" value="Polyprenyl_synt"/>
</dbReference>
<name>A0AA85JYJ9_TRIRE</name>
<evidence type="ECO:0000313" key="8">
    <source>
        <dbReference type="Proteomes" id="UP000050795"/>
    </source>
</evidence>
<dbReference type="GO" id="GO:1990234">
    <property type="term" value="C:transferase complex"/>
    <property type="evidence" value="ECO:0007669"/>
    <property type="project" value="TreeGrafter"/>
</dbReference>
<accession>A0AA85JYJ9</accession>
<evidence type="ECO:0000256" key="1">
    <source>
        <dbReference type="ARBA" id="ARBA00001946"/>
    </source>
</evidence>
<protein>
    <recommendedName>
        <fullName evidence="10">Decaprenyl-diphosphate synthase subunit 1</fullName>
    </recommendedName>
</protein>
<evidence type="ECO:0000256" key="2">
    <source>
        <dbReference type="ARBA" id="ARBA00006706"/>
    </source>
</evidence>
<evidence type="ECO:0000256" key="5">
    <source>
        <dbReference type="ARBA" id="ARBA00022842"/>
    </source>
</evidence>
<keyword evidence="4" id="KW-0479">Metal-binding</keyword>
<keyword evidence="3 7" id="KW-0808">Transferase</keyword>
<dbReference type="Proteomes" id="UP000050795">
    <property type="component" value="Unassembled WGS sequence"/>
</dbReference>
<dbReference type="Gene3D" id="1.10.600.10">
    <property type="entry name" value="Farnesyl Diphosphate Synthase"/>
    <property type="match status" value="1"/>
</dbReference>
<dbReference type="PANTHER" id="PTHR12001:SF69">
    <property type="entry name" value="ALL TRANS-POLYPRENYL-DIPHOSPHATE SYNTHASE PDSS1"/>
    <property type="match status" value="1"/>
</dbReference>
<dbReference type="InterPro" id="IPR033749">
    <property type="entry name" value="Polyprenyl_synt_CS"/>
</dbReference>
<dbReference type="GO" id="GO:0006744">
    <property type="term" value="P:ubiquinone biosynthetic process"/>
    <property type="evidence" value="ECO:0007669"/>
    <property type="project" value="TreeGrafter"/>
</dbReference>
<dbReference type="GO" id="GO:0005739">
    <property type="term" value="C:mitochondrion"/>
    <property type="evidence" value="ECO:0007669"/>
    <property type="project" value="TreeGrafter"/>
</dbReference>
<evidence type="ECO:0000256" key="6">
    <source>
        <dbReference type="ARBA" id="ARBA00023229"/>
    </source>
</evidence>
<dbReference type="InterPro" id="IPR008949">
    <property type="entry name" value="Isoprenoid_synthase_dom_sf"/>
</dbReference>
<dbReference type="Pfam" id="PF00348">
    <property type="entry name" value="polyprenyl_synt"/>
    <property type="match status" value="1"/>
</dbReference>
<dbReference type="SUPFAM" id="SSF48576">
    <property type="entry name" value="Terpenoid synthases"/>
    <property type="match status" value="1"/>
</dbReference>
<organism evidence="8 9">
    <name type="scientific">Trichobilharzia regenti</name>
    <name type="common">Nasal bird schistosome</name>
    <dbReference type="NCBI Taxonomy" id="157069"/>
    <lineage>
        <taxon>Eukaryota</taxon>
        <taxon>Metazoa</taxon>
        <taxon>Spiralia</taxon>
        <taxon>Lophotrochozoa</taxon>
        <taxon>Platyhelminthes</taxon>
        <taxon>Trematoda</taxon>
        <taxon>Digenea</taxon>
        <taxon>Strigeidida</taxon>
        <taxon>Schistosomatoidea</taxon>
        <taxon>Schistosomatidae</taxon>
        <taxon>Trichobilharzia</taxon>
    </lineage>
</organism>
<dbReference type="WBParaSite" id="TREG1_54870.1">
    <property type="protein sequence ID" value="TREG1_54870.1"/>
    <property type="gene ID" value="TREG1_54870"/>
</dbReference>
<evidence type="ECO:0000256" key="3">
    <source>
        <dbReference type="ARBA" id="ARBA00022679"/>
    </source>
</evidence>